<reference evidence="1 2" key="1">
    <citation type="journal article" date="2024" name="IMA Fungus">
        <title>IMA Genome - F19 : A genome assembly and annotation guide to empower mycologists, including annotated draft genome sequences of Ceratocystis pirilliformis, Diaporthe australafricana, Fusarium ophioides, Paecilomyces lecythidis, and Sporothrix stenoceras.</title>
        <authorList>
            <person name="Aylward J."/>
            <person name="Wilson A.M."/>
            <person name="Visagie C.M."/>
            <person name="Spraker J."/>
            <person name="Barnes I."/>
            <person name="Buitendag C."/>
            <person name="Ceriani C."/>
            <person name="Del Mar Angel L."/>
            <person name="du Plessis D."/>
            <person name="Fuchs T."/>
            <person name="Gasser K."/>
            <person name="Kramer D."/>
            <person name="Li W."/>
            <person name="Munsamy K."/>
            <person name="Piso A."/>
            <person name="Price J.L."/>
            <person name="Sonnekus B."/>
            <person name="Thomas C."/>
            <person name="van der Nest A."/>
            <person name="van Dijk A."/>
            <person name="van Heerden A."/>
            <person name="van Vuuren N."/>
            <person name="Yilmaz N."/>
            <person name="Duong T.A."/>
            <person name="van der Merwe N.A."/>
            <person name="Wingfield M.J."/>
            <person name="Wingfield B.D."/>
        </authorList>
    </citation>
    <scope>NUCLEOTIDE SEQUENCE [LARGE SCALE GENOMIC DNA]</scope>
    <source>
        <strain evidence="1 2">CMW 18167</strain>
    </source>
</reference>
<comment type="caution">
    <text evidence="1">The sequence shown here is derived from an EMBL/GenBank/DDBJ whole genome shotgun (WGS) entry which is preliminary data.</text>
</comment>
<sequence length="173" mass="19433">MEVMETIGMFGGHHLSTFRLDRYETVVQSLIPNIKSWLLEIFRNDDPILQHRPTPQERETKLGPILSSIYEGPAIVTLYKMTGPGPLPSPSSDPVTVPSPNLPPKRPRLPFLIIPLYLHETSGVNQKVLELGRGVWICEEASFWGKAIVLVVIPTNLRIRSDLPPLPNTARRV</sequence>
<dbReference type="EMBL" id="JAVDPF010000071">
    <property type="protein sequence ID" value="KAL1864676.1"/>
    <property type="molecule type" value="Genomic_DNA"/>
</dbReference>
<protein>
    <submittedName>
        <fullName evidence="1">Uncharacterized protein</fullName>
    </submittedName>
</protein>
<keyword evidence="2" id="KW-1185">Reference proteome</keyword>
<accession>A0ABR3WLZ3</accession>
<evidence type="ECO:0000313" key="2">
    <source>
        <dbReference type="Proteomes" id="UP001583193"/>
    </source>
</evidence>
<evidence type="ECO:0000313" key="1">
    <source>
        <dbReference type="EMBL" id="KAL1864676.1"/>
    </source>
</evidence>
<proteinExistence type="predicted"/>
<organism evidence="1 2">
    <name type="scientific">Paecilomyces lecythidis</name>
    <dbReference type="NCBI Taxonomy" id="3004212"/>
    <lineage>
        <taxon>Eukaryota</taxon>
        <taxon>Fungi</taxon>
        <taxon>Dikarya</taxon>
        <taxon>Ascomycota</taxon>
        <taxon>Pezizomycotina</taxon>
        <taxon>Eurotiomycetes</taxon>
        <taxon>Eurotiomycetidae</taxon>
        <taxon>Eurotiales</taxon>
        <taxon>Thermoascaceae</taxon>
        <taxon>Paecilomyces</taxon>
    </lineage>
</organism>
<dbReference type="Proteomes" id="UP001583193">
    <property type="component" value="Unassembled WGS sequence"/>
</dbReference>
<name>A0ABR3WLZ3_9EURO</name>
<gene>
    <name evidence="1" type="ORF">Plec18167_009676</name>
</gene>